<organism evidence="2 3">
    <name type="scientific">Billgrantia endophytica</name>
    <dbReference type="NCBI Taxonomy" id="2033802"/>
    <lineage>
        <taxon>Bacteria</taxon>
        <taxon>Pseudomonadati</taxon>
        <taxon>Pseudomonadota</taxon>
        <taxon>Gammaproteobacteria</taxon>
        <taxon>Oceanospirillales</taxon>
        <taxon>Halomonadaceae</taxon>
        <taxon>Billgrantia</taxon>
    </lineage>
</organism>
<proteinExistence type="predicted"/>
<dbReference type="RefSeq" id="WP_102654023.1">
    <property type="nucleotide sequence ID" value="NZ_PNRF01000028.1"/>
</dbReference>
<dbReference type="EMBL" id="PNRF01000028">
    <property type="protein sequence ID" value="PMR74386.1"/>
    <property type="molecule type" value="Genomic_DNA"/>
</dbReference>
<reference evidence="2 3" key="1">
    <citation type="submission" date="2018-01" db="EMBL/GenBank/DDBJ databases">
        <title>Halomonas endophytica sp. nov., isolated from storage liquid in the stems of Populus euphratica.</title>
        <authorList>
            <person name="Chen C."/>
        </authorList>
    </citation>
    <scope>NUCLEOTIDE SEQUENCE [LARGE SCALE GENOMIC DNA]</scope>
    <source>
        <strain evidence="2 3">MC28</strain>
    </source>
</reference>
<accession>A0A2N7U1R8</accession>
<keyword evidence="1" id="KW-1133">Transmembrane helix</keyword>
<evidence type="ECO:0000313" key="2">
    <source>
        <dbReference type="EMBL" id="PMR74386.1"/>
    </source>
</evidence>
<evidence type="ECO:0000256" key="1">
    <source>
        <dbReference type="SAM" id="Phobius"/>
    </source>
</evidence>
<name>A0A2N7U1R8_9GAMM</name>
<sequence>MLKLGLLLLIVPPLALMGVYFWELGDVRECTLVEGGYWNYLEGVCRETPQAFVPWVERHPLLVNGGMLLSVLGVGLCMVGLYVKRR</sequence>
<dbReference type="OrthoDB" id="6120615at2"/>
<feature type="transmembrane region" description="Helical" evidence="1">
    <location>
        <begin position="61"/>
        <end position="83"/>
    </location>
</feature>
<evidence type="ECO:0000313" key="3">
    <source>
        <dbReference type="Proteomes" id="UP000235803"/>
    </source>
</evidence>
<gene>
    <name evidence="2" type="ORF">C1H69_14135</name>
</gene>
<dbReference type="Proteomes" id="UP000235803">
    <property type="component" value="Unassembled WGS sequence"/>
</dbReference>
<dbReference type="AlphaFoldDB" id="A0A2N7U1R8"/>
<protein>
    <submittedName>
        <fullName evidence="2">Uncharacterized protein</fullName>
    </submittedName>
</protein>
<comment type="caution">
    <text evidence="2">The sequence shown here is derived from an EMBL/GenBank/DDBJ whole genome shotgun (WGS) entry which is preliminary data.</text>
</comment>
<keyword evidence="1" id="KW-0812">Transmembrane</keyword>
<keyword evidence="3" id="KW-1185">Reference proteome</keyword>
<keyword evidence="1" id="KW-0472">Membrane</keyword>